<dbReference type="EC" id="3.1.1.53" evidence="6"/>
<keyword evidence="3" id="KW-0732">Signal</keyword>
<evidence type="ECO:0000313" key="6">
    <source>
        <dbReference type="EMBL" id="MCS4279599.1"/>
    </source>
</evidence>
<protein>
    <submittedName>
        <fullName evidence="6">Sialate O-acetylesterase</fullName>
        <ecNumber evidence="6">3.1.1.53</ecNumber>
    </submittedName>
</protein>
<sequence length="635" mass="68495">MKRACALAVSLSMFTVAVQAEPVLPRLFADGMVLQRDQPLPVWGTATPGARLQVGIDGLRASTTVGTDGSWNVTLPPHAAGGPFQLEIAGDGRALQVRDVLFGDVWLASGQSNMEWPLHDTQGAAAAIAAANDAQLRHFKIPKSWSGQPETALAGGHWLPATPANAGNFSAVAYYFARELRQHTGVPIGIIDSSWGGSAIEAWMPAGIQGIDAATLATRMQAQRERDARTLVQVRQRLAHWTTFDEQPQWSAVQFDDKDWEAVTLPGLWETGGYAGMDGIGWYRAEFTLSAAQAAQSGSLGVGRIDDSDRTFVNGVQVGATTMGWNTPRVYPLAAGQLHAGRNVVAVRVEDLGGGGGIHGEAAELFVRLADGSQLPLQRWRFRPAAVTVALDDDKNQTPTLLYNRMIHPLPPFPIKGVIWYQGESNATDTGALAYRDQFKALIQQWRQDWNAPALPFVWVQLASFGAGADHGDQSPWALLRESQSAALSLPHTAQAVSIDLGNATDIHPRNKRDVGARLALAARHAAYGETLDYSGPVQRAVRFDRGQAVITFDRMGSTLAVRGGGTQLQGFTVAGADRRFHPAQARIDGDRVIVHSEAVGTPVAVRYAWRENPADANLINSQQLPASPFRSDTW</sequence>
<dbReference type="SUPFAM" id="SSF49785">
    <property type="entry name" value="Galactose-binding domain-like"/>
    <property type="match status" value="1"/>
</dbReference>
<comment type="caution">
    <text evidence="6">The sequence shown here is derived from an EMBL/GenBank/DDBJ whole genome shotgun (WGS) entry which is preliminary data.</text>
</comment>
<dbReference type="Gene3D" id="2.60.40.10">
    <property type="entry name" value="Immunoglobulins"/>
    <property type="match status" value="1"/>
</dbReference>
<dbReference type="Proteomes" id="UP001320691">
    <property type="component" value="Unassembled WGS sequence"/>
</dbReference>
<dbReference type="InterPro" id="IPR025300">
    <property type="entry name" value="BetaGal_jelly_roll_dom"/>
</dbReference>
<dbReference type="InterPro" id="IPR008979">
    <property type="entry name" value="Galactose-bd-like_sf"/>
</dbReference>
<dbReference type="EMBL" id="JANUEK010000003">
    <property type="protein sequence ID" value="MCS4279599.1"/>
    <property type="molecule type" value="Genomic_DNA"/>
</dbReference>
<feature type="signal peptide" evidence="3">
    <location>
        <begin position="1"/>
        <end position="20"/>
    </location>
</feature>
<dbReference type="SUPFAM" id="SSF52266">
    <property type="entry name" value="SGNH hydrolase"/>
    <property type="match status" value="1"/>
</dbReference>
<dbReference type="PANTHER" id="PTHR22901">
    <property type="entry name" value="SIALATE O-ACETYLESTERASE"/>
    <property type="match status" value="1"/>
</dbReference>
<dbReference type="GO" id="GO:0005975">
    <property type="term" value="P:carbohydrate metabolic process"/>
    <property type="evidence" value="ECO:0007669"/>
    <property type="project" value="TreeGrafter"/>
</dbReference>
<accession>A0AAW5PI46</accession>
<evidence type="ECO:0000313" key="7">
    <source>
        <dbReference type="Proteomes" id="UP001320691"/>
    </source>
</evidence>
<dbReference type="PANTHER" id="PTHR22901:SF0">
    <property type="entry name" value="SIALATE O-ACETYLESTERASE"/>
    <property type="match status" value="1"/>
</dbReference>
<feature type="domain" description="Beta-galactosidase jelly roll" evidence="5">
    <location>
        <begin position="244"/>
        <end position="353"/>
    </location>
</feature>
<dbReference type="InterPro" id="IPR013783">
    <property type="entry name" value="Ig-like_fold"/>
</dbReference>
<dbReference type="Gene3D" id="3.40.50.1110">
    <property type="entry name" value="SGNH hydrolase"/>
    <property type="match status" value="1"/>
</dbReference>
<dbReference type="Pfam" id="PF03629">
    <property type="entry name" value="SASA"/>
    <property type="match status" value="1"/>
</dbReference>
<dbReference type="InterPro" id="IPR039329">
    <property type="entry name" value="SIAE"/>
</dbReference>
<evidence type="ECO:0000256" key="2">
    <source>
        <dbReference type="ARBA" id="ARBA00023295"/>
    </source>
</evidence>
<dbReference type="GO" id="GO:0004553">
    <property type="term" value="F:hydrolase activity, hydrolyzing O-glycosyl compounds"/>
    <property type="evidence" value="ECO:0007669"/>
    <property type="project" value="UniProtKB-ARBA"/>
</dbReference>
<dbReference type="InterPro" id="IPR005181">
    <property type="entry name" value="SASA"/>
</dbReference>
<feature type="chain" id="PRO_5043319195" evidence="3">
    <location>
        <begin position="21"/>
        <end position="635"/>
    </location>
</feature>
<dbReference type="Gene3D" id="2.60.120.260">
    <property type="entry name" value="Galactose-binding domain-like"/>
    <property type="match status" value="1"/>
</dbReference>
<dbReference type="AlphaFoldDB" id="A0AAW5PI46"/>
<dbReference type="Pfam" id="PF13364">
    <property type="entry name" value="BetaGal_ABD2"/>
    <property type="match status" value="1"/>
</dbReference>
<evidence type="ECO:0000259" key="4">
    <source>
        <dbReference type="Pfam" id="PF03629"/>
    </source>
</evidence>
<feature type="domain" description="Sialate O-acetylesterase" evidence="4">
    <location>
        <begin position="402"/>
        <end position="522"/>
    </location>
</feature>
<dbReference type="InterPro" id="IPR036514">
    <property type="entry name" value="SGNH_hydro_sf"/>
</dbReference>
<evidence type="ECO:0000256" key="3">
    <source>
        <dbReference type="SAM" id="SignalP"/>
    </source>
</evidence>
<dbReference type="GO" id="GO:0001681">
    <property type="term" value="F:sialate O-acetylesterase activity"/>
    <property type="evidence" value="ECO:0007669"/>
    <property type="project" value="UniProtKB-EC"/>
</dbReference>
<evidence type="ECO:0000256" key="1">
    <source>
        <dbReference type="ARBA" id="ARBA00022801"/>
    </source>
</evidence>
<name>A0AAW5PI46_9GAMM</name>
<dbReference type="RefSeq" id="WP_259260320.1">
    <property type="nucleotide sequence ID" value="NZ_JANUEK010000003.1"/>
</dbReference>
<organism evidence="6 7">
    <name type="scientific">Stenotrophomonas rhizophila</name>
    <dbReference type="NCBI Taxonomy" id="216778"/>
    <lineage>
        <taxon>Bacteria</taxon>
        <taxon>Pseudomonadati</taxon>
        <taxon>Pseudomonadota</taxon>
        <taxon>Gammaproteobacteria</taxon>
        <taxon>Lysobacterales</taxon>
        <taxon>Lysobacteraceae</taxon>
        <taxon>Stenotrophomonas</taxon>
    </lineage>
</organism>
<keyword evidence="2" id="KW-0326">Glycosidase</keyword>
<keyword evidence="1 6" id="KW-0378">Hydrolase</keyword>
<proteinExistence type="predicted"/>
<evidence type="ECO:0000259" key="5">
    <source>
        <dbReference type="Pfam" id="PF13364"/>
    </source>
</evidence>
<reference evidence="6" key="1">
    <citation type="submission" date="2022-08" db="EMBL/GenBank/DDBJ databases">
        <title>Genomic analyses of the natural microbiome of Caenorhabditis elegans.</title>
        <authorList>
            <person name="Samuel B."/>
        </authorList>
    </citation>
    <scope>NUCLEOTIDE SEQUENCE</scope>
    <source>
        <strain evidence="6">BIGb0277</strain>
    </source>
</reference>
<gene>
    <name evidence="6" type="ORF">M2412_001575</name>
</gene>